<accession>A0ACA9SBU4</accession>
<dbReference type="EMBL" id="CAJVQC010101442">
    <property type="protein sequence ID" value="CAG8831448.1"/>
    <property type="molecule type" value="Genomic_DNA"/>
</dbReference>
<evidence type="ECO:0000313" key="1">
    <source>
        <dbReference type="EMBL" id="CAG8831448.1"/>
    </source>
</evidence>
<evidence type="ECO:0000313" key="2">
    <source>
        <dbReference type="Proteomes" id="UP000789920"/>
    </source>
</evidence>
<organism evidence="1 2">
    <name type="scientific">Racocetra persica</name>
    <dbReference type="NCBI Taxonomy" id="160502"/>
    <lineage>
        <taxon>Eukaryota</taxon>
        <taxon>Fungi</taxon>
        <taxon>Fungi incertae sedis</taxon>
        <taxon>Mucoromycota</taxon>
        <taxon>Glomeromycotina</taxon>
        <taxon>Glomeromycetes</taxon>
        <taxon>Diversisporales</taxon>
        <taxon>Gigasporaceae</taxon>
        <taxon>Racocetra</taxon>
    </lineage>
</organism>
<reference evidence="1" key="1">
    <citation type="submission" date="2021-06" db="EMBL/GenBank/DDBJ databases">
        <authorList>
            <person name="Kallberg Y."/>
            <person name="Tangrot J."/>
            <person name="Rosling A."/>
        </authorList>
    </citation>
    <scope>NUCLEOTIDE SEQUENCE</scope>
    <source>
        <strain evidence="1">MA461A</strain>
    </source>
</reference>
<gene>
    <name evidence="1" type="ORF">RPERSI_LOCUS28145</name>
</gene>
<comment type="caution">
    <text evidence="1">The sequence shown here is derived from an EMBL/GenBank/DDBJ whole genome shotgun (WGS) entry which is preliminary data.</text>
</comment>
<dbReference type="Proteomes" id="UP000789920">
    <property type="component" value="Unassembled WGS sequence"/>
</dbReference>
<proteinExistence type="predicted"/>
<feature type="non-terminal residue" evidence="1">
    <location>
        <position position="325"/>
    </location>
</feature>
<name>A0ACA9SBU4_9GLOM</name>
<protein>
    <submittedName>
        <fullName evidence="1">30742_t:CDS:1</fullName>
    </submittedName>
</protein>
<keyword evidence="2" id="KW-1185">Reference proteome</keyword>
<sequence>VAEDGSQLFAPFYLLDTVDMNVNFVNFKEATTLKESEDPQHFFQYGRPLWGALLMPSSDTKGMEPERIIELAMDKLIGGQFFSVWRKNQIKMLDTLAILGPRLCVEIAPQSEYAPDLIANNMRLCIKVLEDRKYIVTAMPTEPVLAEASARIMNDPHISLTELINKLSEALKKGVVEAGYRGELTARLLLLNAWDCCIKKKILDDTNISKNYFRFVTLEEFLKSLLVDNVYEKIKNRLEETVKFTGRKFSEAYIKFTHFINITYTPKRKDLGDALIRGIAYSCKRNQQGVDIIIPLYMGTLDEKFNEDRISYILIQIKNHATNNK</sequence>
<feature type="non-terminal residue" evidence="1">
    <location>
        <position position="1"/>
    </location>
</feature>